<dbReference type="GO" id="GO:0005576">
    <property type="term" value="C:extracellular region"/>
    <property type="evidence" value="ECO:0007669"/>
    <property type="project" value="UniProtKB-SubCell"/>
</dbReference>
<dbReference type="FunFam" id="3.10.50.10:FF:000002">
    <property type="entry name" value="Chitinase domain-containing protein 1"/>
    <property type="match status" value="1"/>
</dbReference>
<reference evidence="10 11" key="1">
    <citation type="submission" date="2024-03" db="EMBL/GenBank/DDBJ databases">
        <title>The genome assembly and annotation of the cricket Gryllus longicercus Weissman &amp; Gray.</title>
        <authorList>
            <person name="Szrajer S."/>
            <person name="Gray D."/>
            <person name="Ylla G."/>
        </authorList>
    </citation>
    <scope>NUCLEOTIDE SEQUENCE [LARGE SCALE GENOMIC DNA]</scope>
    <source>
        <strain evidence="10">DAG 2021-001</strain>
        <tissue evidence="10">Whole body minus gut</tissue>
    </source>
</reference>
<evidence type="ECO:0000256" key="1">
    <source>
        <dbReference type="ARBA" id="ARBA00004371"/>
    </source>
</evidence>
<dbReference type="Proteomes" id="UP001378592">
    <property type="component" value="Unassembled WGS sequence"/>
</dbReference>
<dbReference type="FunFam" id="3.20.20.80:FF:000028">
    <property type="entry name" value="Chitinase domain-containing protein 1"/>
    <property type="match status" value="1"/>
</dbReference>
<evidence type="ECO:0000256" key="6">
    <source>
        <dbReference type="ARBA" id="ARBA00023228"/>
    </source>
</evidence>
<evidence type="ECO:0000259" key="9">
    <source>
        <dbReference type="PROSITE" id="PS51910"/>
    </source>
</evidence>
<dbReference type="PANTHER" id="PTHR46066:SF2">
    <property type="entry name" value="CHITINASE DOMAIN-CONTAINING PROTEIN 1"/>
    <property type="match status" value="1"/>
</dbReference>
<feature type="signal peptide" evidence="8">
    <location>
        <begin position="1"/>
        <end position="18"/>
    </location>
</feature>
<evidence type="ECO:0000256" key="2">
    <source>
        <dbReference type="ARBA" id="ARBA00004613"/>
    </source>
</evidence>
<dbReference type="EMBL" id="JAZDUA010000101">
    <property type="protein sequence ID" value="KAK7868046.1"/>
    <property type="molecule type" value="Genomic_DNA"/>
</dbReference>
<dbReference type="GO" id="GO:0008061">
    <property type="term" value="F:chitin binding"/>
    <property type="evidence" value="ECO:0007669"/>
    <property type="project" value="InterPro"/>
</dbReference>
<evidence type="ECO:0000256" key="7">
    <source>
        <dbReference type="ARBA" id="ARBA00040976"/>
    </source>
</evidence>
<dbReference type="GO" id="GO:0070492">
    <property type="term" value="F:oligosaccharide binding"/>
    <property type="evidence" value="ECO:0007669"/>
    <property type="project" value="TreeGrafter"/>
</dbReference>
<dbReference type="Gene3D" id="3.20.20.80">
    <property type="entry name" value="Glycosidases"/>
    <property type="match status" value="1"/>
</dbReference>
<gene>
    <name evidence="10" type="ORF">R5R35_007496</name>
</gene>
<dbReference type="InterPro" id="IPR017853">
    <property type="entry name" value="GH"/>
</dbReference>
<dbReference type="AlphaFoldDB" id="A0AAN9VSH2"/>
<comment type="subcellular location">
    <subcellularLocation>
        <location evidence="1">Lysosome</location>
    </subcellularLocation>
    <subcellularLocation>
        <location evidence="2">Secreted</location>
    </subcellularLocation>
</comment>
<feature type="domain" description="GH18" evidence="9">
    <location>
        <begin position="76"/>
        <end position="386"/>
    </location>
</feature>
<evidence type="ECO:0000313" key="10">
    <source>
        <dbReference type="EMBL" id="KAK7868046.1"/>
    </source>
</evidence>
<keyword evidence="4" id="KW-0964">Secreted</keyword>
<dbReference type="SUPFAM" id="SSF51445">
    <property type="entry name" value="(Trans)glycosidases"/>
    <property type="match status" value="1"/>
</dbReference>
<dbReference type="GO" id="GO:0005764">
    <property type="term" value="C:lysosome"/>
    <property type="evidence" value="ECO:0007669"/>
    <property type="project" value="UniProtKB-SubCell"/>
</dbReference>
<dbReference type="InterPro" id="IPR011583">
    <property type="entry name" value="Chitinase_II/V-like_cat"/>
</dbReference>
<dbReference type="Gene3D" id="3.10.50.10">
    <property type="match status" value="1"/>
</dbReference>
<dbReference type="InterPro" id="IPR029070">
    <property type="entry name" value="Chitinase_insertion_sf"/>
</dbReference>
<comment type="caution">
    <text evidence="10">The sequence shown here is derived from an EMBL/GenBank/DDBJ whole genome shotgun (WGS) entry which is preliminary data.</text>
</comment>
<dbReference type="PANTHER" id="PTHR46066">
    <property type="entry name" value="CHITINASE DOMAIN-CONTAINING PROTEIN 1 FAMILY MEMBER"/>
    <property type="match status" value="1"/>
</dbReference>
<accession>A0AAN9VSH2</accession>
<protein>
    <recommendedName>
        <fullName evidence="7">Chitinase domain-containing protein 1</fullName>
    </recommendedName>
</protein>
<keyword evidence="11" id="KW-1185">Reference proteome</keyword>
<evidence type="ECO:0000256" key="8">
    <source>
        <dbReference type="SAM" id="SignalP"/>
    </source>
</evidence>
<proteinExistence type="inferred from homology"/>
<name>A0AAN9VSH2_9ORTH</name>
<keyword evidence="5 8" id="KW-0732">Signal</keyword>
<keyword evidence="6" id="KW-0458">Lysosome</keyword>
<dbReference type="CDD" id="cd02876">
    <property type="entry name" value="GH18_SI-CLP"/>
    <property type="match status" value="1"/>
</dbReference>
<evidence type="ECO:0000256" key="4">
    <source>
        <dbReference type="ARBA" id="ARBA00022525"/>
    </source>
</evidence>
<evidence type="ECO:0000313" key="11">
    <source>
        <dbReference type="Proteomes" id="UP001378592"/>
    </source>
</evidence>
<sequence>MNNKVLYILMGLVSVVAATLSQSDQKKSDKTVKVKQGSIDLSVFERKLVVSDPSAKSIISEHGAYHSQTSAKRFRGQVLGYVTPWNNHGYDVAKVFANKFTHISPVWLQISPGKGDKYVIGGLHDIDKLWIQDVRNASSRGIKIVPRLLFERWSLENLKSVISNQKQRIELVHTIVKLAEDNSFDGFVFELWSQVVGMVKPDSIVDFIKLVCNTVREKKLICIIVVPPISDHPSAFTEKYFKTLSDSVDSFSLMTYDFSNPMRPGPNSPWPWVKSCIQSIAPEQNDMRSKILTGFNLYGNDYTPNGGGPIIGHQYISLLKKVKGKLKHDSISEEHMFEVKDNKGRHTVFYPTLYSIQKRIELCEQLETGISLWELGQGLDYFYDLF</sequence>
<dbReference type="GO" id="GO:0005975">
    <property type="term" value="P:carbohydrate metabolic process"/>
    <property type="evidence" value="ECO:0007669"/>
    <property type="project" value="InterPro"/>
</dbReference>
<dbReference type="GO" id="GO:0012505">
    <property type="term" value="C:endomembrane system"/>
    <property type="evidence" value="ECO:0007669"/>
    <property type="project" value="TreeGrafter"/>
</dbReference>
<dbReference type="PROSITE" id="PS51910">
    <property type="entry name" value="GH18_2"/>
    <property type="match status" value="1"/>
</dbReference>
<organism evidence="10 11">
    <name type="scientific">Gryllus longicercus</name>
    <dbReference type="NCBI Taxonomy" id="2509291"/>
    <lineage>
        <taxon>Eukaryota</taxon>
        <taxon>Metazoa</taxon>
        <taxon>Ecdysozoa</taxon>
        <taxon>Arthropoda</taxon>
        <taxon>Hexapoda</taxon>
        <taxon>Insecta</taxon>
        <taxon>Pterygota</taxon>
        <taxon>Neoptera</taxon>
        <taxon>Polyneoptera</taxon>
        <taxon>Orthoptera</taxon>
        <taxon>Ensifera</taxon>
        <taxon>Gryllidea</taxon>
        <taxon>Grylloidea</taxon>
        <taxon>Gryllidae</taxon>
        <taxon>Gryllinae</taxon>
        <taxon>Gryllus</taxon>
    </lineage>
</organism>
<feature type="chain" id="PRO_5043036364" description="Chitinase domain-containing protein 1" evidence="8">
    <location>
        <begin position="19"/>
        <end position="386"/>
    </location>
</feature>
<evidence type="ECO:0000256" key="5">
    <source>
        <dbReference type="ARBA" id="ARBA00022729"/>
    </source>
</evidence>
<dbReference type="InterPro" id="IPR001223">
    <property type="entry name" value="Glyco_hydro18_cat"/>
</dbReference>
<evidence type="ECO:0000256" key="3">
    <source>
        <dbReference type="ARBA" id="ARBA00009336"/>
    </source>
</evidence>
<dbReference type="SMART" id="SM00636">
    <property type="entry name" value="Glyco_18"/>
    <property type="match status" value="1"/>
</dbReference>
<comment type="similarity">
    <text evidence="3">Belongs to the glycosyl hydrolase 18 family.</text>
</comment>
<dbReference type="Pfam" id="PF00704">
    <property type="entry name" value="Glyco_hydro_18"/>
    <property type="match status" value="1"/>
</dbReference>